<gene>
    <name evidence="2" type="ORF">F1189_25200</name>
</gene>
<dbReference type="EMBL" id="VWPK01000056">
    <property type="protein sequence ID" value="KAA5609198.1"/>
    <property type="molecule type" value="Genomic_DNA"/>
</dbReference>
<keyword evidence="1" id="KW-0175">Coiled coil</keyword>
<evidence type="ECO:0000256" key="1">
    <source>
        <dbReference type="SAM" id="Coils"/>
    </source>
</evidence>
<dbReference type="OrthoDB" id="7871683at2"/>
<organism evidence="2 3">
    <name type="scientific">Rhodovastum atsumiense</name>
    <dbReference type="NCBI Taxonomy" id="504468"/>
    <lineage>
        <taxon>Bacteria</taxon>
        <taxon>Pseudomonadati</taxon>
        <taxon>Pseudomonadota</taxon>
        <taxon>Alphaproteobacteria</taxon>
        <taxon>Acetobacterales</taxon>
        <taxon>Acetobacteraceae</taxon>
        <taxon>Rhodovastum</taxon>
    </lineage>
</organism>
<accession>A0A5M6INR3</accession>
<evidence type="ECO:0000313" key="2">
    <source>
        <dbReference type="EMBL" id="KAA5609198.1"/>
    </source>
</evidence>
<evidence type="ECO:0000313" key="3">
    <source>
        <dbReference type="Proteomes" id="UP000325255"/>
    </source>
</evidence>
<protein>
    <submittedName>
        <fullName evidence="2">Uncharacterized protein</fullName>
    </submittedName>
</protein>
<proteinExistence type="predicted"/>
<reference evidence="2 3" key="1">
    <citation type="submission" date="2019-09" db="EMBL/GenBank/DDBJ databases">
        <title>Genome sequence of Rhodovastum atsumiense, a diverse member of the Acetobacteraceae family of non-sulfur purple photosynthetic bacteria.</title>
        <authorList>
            <person name="Meyer T."/>
            <person name="Kyndt J."/>
        </authorList>
    </citation>
    <scope>NUCLEOTIDE SEQUENCE [LARGE SCALE GENOMIC DNA]</scope>
    <source>
        <strain evidence="2 3">DSM 21279</strain>
    </source>
</reference>
<dbReference type="Proteomes" id="UP000325255">
    <property type="component" value="Unassembled WGS sequence"/>
</dbReference>
<comment type="caution">
    <text evidence="2">The sequence shown here is derived from an EMBL/GenBank/DDBJ whole genome shotgun (WGS) entry which is preliminary data.</text>
</comment>
<sequence length="176" mass="19577">MSSATQPILSTTTLFTEREARLRKEKEAEEHLRQQAAEELADYKRRLDTFQMTEAHREIVVNRIRRAFERGETELMLVSFPSSFCSDGGRAVNNADLPPINKPDKEEEAAALREPAWLATLPGGARQVYDFWKASLEPGGFAFSARIVSYQAGVPGEVGLFFSWPKSALDSAAPGD</sequence>
<name>A0A5M6INR3_9PROT</name>
<keyword evidence="3" id="KW-1185">Reference proteome</keyword>
<dbReference type="AlphaFoldDB" id="A0A5M6INR3"/>
<feature type="coiled-coil region" evidence="1">
    <location>
        <begin position="19"/>
        <end position="53"/>
    </location>
</feature>
<dbReference type="RefSeq" id="WP_150044065.1">
    <property type="nucleotide sequence ID" value="NZ_OW485601.1"/>
</dbReference>